<reference evidence="2 3" key="1">
    <citation type="submission" date="2021-08" db="EMBL/GenBank/DDBJ databases">
        <title>Streptomyces sp. PTM05 isolated from lichen.</title>
        <authorList>
            <person name="Somphong A."/>
            <person name="Phongsopitanun W."/>
            <person name="Tanasupawat S."/>
        </authorList>
    </citation>
    <scope>NUCLEOTIDE SEQUENCE [LARGE SCALE GENOMIC DNA]</scope>
    <source>
        <strain evidence="2 3">Ptm05</strain>
    </source>
</reference>
<keyword evidence="3" id="KW-1185">Reference proteome</keyword>
<name>A0ABS7QNS6_9ACTN</name>
<organism evidence="2 3">
    <name type="scientific">Streptantibioticus parmotrematis</name>
    <dbReference type="NCBI Taxonomy" id="2873249"/>
    <lineage>
        <taxon>Bacteria</taxon>
        <taxon>Bacillati</taxon>
        <taxon>Actinomycetota</taxon>
        <taxon>Actinomycetes</taxon>
        <taxon>Kitasatosporales</taxon>
        <taxon>Streptomycetaceae</taxon>
        <taxon>Streptantibioticus</taxon>
    </lineage>
</organism>
<dbReference type="RefSeq" id="WP_222975630.1">
    <property type="nucleotide sequence ID" value="NZ_JAINVZ010000004.1"/>
</dbReference>
<dbReference type="Pfam" id="PF04149">
    <property type="entry name" value="DUF397"/>
    <property type="match status" value="1"/>
</dbReference>
<proteinExistence type="predicted"/>
<dbReference type="InterPro" id="IPR007278">
    <property type="entry name" value="DUF397"/>
</dbReference>
<evidence type="ECO:0000313" key="3">
    <source>
        <dbReference type="Proteomes" id="UP001198565"/>
    </source>
</evidence>
<evidence type="ECO:0000259" key="1">
    <source>
        <dbReference type="Pfam" id="PF04149"/>
    </source>
</evidence>
<dbReference type="Proteomes" id="UP001198565">
    <property type="component" value="Unassembled WGS sequence"/>
</dbReference>
<protein>
    <submittedName>
        <fullName evidence="2">DUF397 domain-containing protein</fullName>
    </submittedName>
</protein>
<dbReference type="EMBL" id="JAINVZ010000004">
    <property type="protein sequence ID" value="MBY8884842.1"/>
    <property type="molecule type" value="Genomic_DNA"/>
</dbReference>
<sequence length="72" mass="7527">MIKQPSRHGVTAAWKKSSYSGAHGDCVEVRAPGPQAIAVRDSKNPQGPALSFSSQAWAAFVADVEAGAFDRG</sequence>
<comment type="caution">
    <text evidence="2">The sequence shown here is derived from an EMBL/GenBank/DDBJ whole genome shotgun (WGS) entry which is preliminary data.</text>
</comment>
<feature type="domain" description="DUF397" evidence="1">
    <location>
        <begin position="12"/>
        <end position="64"/>
    </location>
</feature>
<evidence type="ECO:0000313" key="2">
    <source>
        <dbReference type="EMBL" id="MBY8884842.1"/>
    </source>
</evidence>
<accession>A0ABS7QNS6</accession>
<gene>
    <name evidence="2" type="ORF">K7472_08275</name>
</gene>